<feature type="compositionally biased region" description="Polar residues" evidence="1">
    <location>
        <begin position="169"/>
        <end position="179"/>
    </location>
</feature>
<gene>
    <name evidence="2" type="ORF">PIB30_062173</name>
</gene>
<evidence type="ECO:0000256" key="1">
    <source>
        <dbReference type="SAM" id="MobiDB-lite"/>
    </source>
</evidence>
<dbReference type="EMBL" id="JASCZI010272434">
    <property type="protein sequence ID" value="MED6222212.1"/>
    <property type="molecule type" value="Genomic_DNA"/>
</dbReference>
<evidence type="ECO:0000313" key="2">
    <source>
        <dbReference type="EMBL" id="MED6222212.1"/>
    </source>
</evidence>
<evidence type="ECO:0000313" key="3">
    <source>
        <dbReference type="Proteomes" id="UP001341840"/>
    </source>
</evidence>
<feature type="compositionally biased region" description="Polar residues" evidence="1">
    <location>
        <begin position="142"/>
        <end position="160"/>
    </location>
</feature>
<comment type="caution">
    <text evidence="2">The sequence shown here is derived from an EMBL/GenBank/DDBJ whole genome shotgun (WGS) entry which is preliminary data.</text>
</comment>
<feature type="compositionally biased region" description="Basic residues" evidence="1">
    <location>
        <begin position="54"/>
        <end position="65"/>
    </location>
</feature>
<organism evidence="2 3">
    <name type="scientific">Stylosanthes scabra</name>
    <dbReference type="NCBI Taxonomy" id="79078"/>
    <lineage>
        <taxon>Eukaryota</taxon>
        <taxon>Viridiplantae</taxon>
        <taxon>Streptophyta</taxon>
        <taxon>Embryophyta</taxon>
        <taxon>Tracheophyta</taxon>
        <taxon>Spermatophyta</taxon>
        <taxon>Magnoliopsida</taxon>
        <taxon>eudicotyledons</taxon>
        <taxon>Gunneridae</taxon>
        <taxon>Pentapetalae</taxon>
        <taxon>rosids</taxon>
        <taxon>fabids</taxon>
        <taxon>Fabales</taxon>
        <taxon>Fabaceae</taxon>
        <taxon>Papilionoideae</taxon>
        <taxon>50 kb inversion clade</taxon>
        <taxon>dalbergioids sensu lato</taxon>
        <taxon>Dalbergieae</taxon>
        <taxon>Pterocarpus clade</taxon>
        <taxon>Stylosanthes</taxon>
    </lineage>
</organism>
<accession>A0ABU6ZJU0</accession>
<sequence>MLGTRGLLGQLHKPMRFAKIRRNLLLIWHQMNALAGALWERTTFDDIMPPPFRKPSHRPTKKIKRGPGEDEGRNPNHVSRIGQVQRCSNCGAARPSKKAKTTTSSNDKGKKSQNSITKGAVKSLSQPPPHTSTKKGKAAVGVSSSQPLPSRIAPNTNPTWPSRARRAIATTSTSHQPPS</sequence>
<feature type="region of interest" description="Disordered" evidence="1">
    <location>
        <begin position="49"/>
        <end position="179"/>
    </location>
</feature>
<dbReference type="Proteomes" id="UP001341840">
    <property type="component" value="Unassembled WGS sequence"/>
</dbReference>
<name>A0ABU6ZJU0_9FABA</name>
<proteinExistence type="predicted"/>
<feature type="compositionally biased region" description="Polar residues" evidence="1">
    <location>
        <begin position="101"/>
        <end position="117"/>
    </location>
</feature>
<reference evidence="2 3" key="1">
    <citation type="journal article" date="2023" name="Plants (Basel)">
        <title>Bridging the Gap: Combining Genomics and Transcriptomics Approaches to Understand Stylosanthes scabra, an Orphan Legume from the Brazilian Caatinga.</title>
        <authorList>
            <person name="Ferreira-Neto J.R.C."/>
            <person name="da Silva M.D."/>
            <person name="Binneck E."/>
            <person name="de Melo N.F."/>
            <person name="da Silva R.H."/>
            <person name="de Melo A.L.T.M."/>
            <person name="Pandolfi V."/>
            <person name="Bustamante F.O."/>
            <person name="Brasileiro-Vidal A.C."/>
            <person name="Benko-Iseppon A.M."/>
        </authorList>
    </citation>
    <scope>NUCLEOTIDE SEQUENCE [LARGE SCALE GENOMIC DNA]</scope>
    <source>
        <tissue evidence="2">Leaves</tissue>
    </source>
</reference>
<keyword evidence="3" id="KW-1185">Reference proteome</keyword>
<protein>
    <submittedName>
        <fullName evidence="2">Uncharacterized protein</fullName>
    </submittedName>
</protein>